<dbReference type="AlphaFoldDB" id="A0A167T8T7"/>
<gene>
    <name evidence="1" type="ORF">FIBSPDRAFT_575596</name>
</gene>
<name>A0A167T8T7_9AGAM</name>
<accession>A0A167T8T7</accession>
<reference evidence="1 2" key="1">
    <citation type="journal article" date="2016" name="Mol. Biol. Evol.">
        <title>Comparative Genomics of Early-Diverging Mushroom-Forming Fungi Provides Insights into the Origins of Lignocellulose Decay Capabilities.</title>
        <authorList>
            <person name="Nagy L.G."/>
            <person name="Riley R."/>
            <person name="Tritt A."/>
            <person name="Adam C."/>
            <person name="Daum C."/>
            <person name="Floudas D."/>
            <person name="Sun H."/>
            <person name="Yadav J.S."/>
            <person name="Pangilinan J."/>
            <person name="Larsson K.H."/>
            <person name="Matsuura K."/>
            <person name="Barry K."/>
            <person name="Labutti K."/>
            <person name="Kuo R."/>
            <person name="Ohm R.A."/>
            <person name="Bhattacharya S.S."/>
            <person name="Shirouzu T."/>
            <person name="Yoshinaga Y."/>
            <person name="Martin F.M."/>
            <person name="Grigoriev I.V."/>
            <person name="Hibbett D.S."/>
        </authorList>
    </citation>
    <scope>NUCLEOTIDE SEQUENCE [LARGE SCALE GENOMIC DNA]</scope>
    <source>
        <strain evidence="1 2">CBS 109695</strain>
    </source>
</reference>
<protein>
    <submittedName>
        <fullName evidence="1">Uncharacterized protein</fullName>
    </submittedName>
</protein>
<organism evidence="1 2">
    <name type="scientific">Athelia psychrophila</name>
    <dbReference type="NCBI Taxonomy" id="1759441"/>
    <lineage>
        <taxon>Eukaryota</taxon>
        <taxon>Fungi</taxon>
        <taxon>Dikarya</taxon>
        <taxon>Basidiomycota</taxon>
        <taxon>Agaricomycotina</taxon>
        <taxon>Agaricomycetes</taxon>
        <taxon>Agaricomycetidae</taxon>
        <taxon>Atheliales</taxon>
        <taxon>Atheliaceae</taxon>
        <taxon>Athelia</taxon>
    </lineage>
</organism>
<evidence type="ECO:0000313" key="1">
    <source>
        <dbReference type="EMBL" id="KZP02681.1"/>
    </source>
</evidence>
<dbReference type="EMBL" id="KV418372">
    <property type="protein sequence ID" value="KZP02681.1"/>
    <property type="molecule type" value="Genomic_DNA"/>
</dbReference>
<dbReference type="Proteomes" id="UP000076532">
    <property type="component" value="Unassembled WGS sequence"/>
</dbReference>
<sequence length="78" mass="8406">MLDDLTCESRACTGGCAFRVRPSALGYVSLVALAFHCELATSRLLPLYAFDVSYIAPLSPVSTFPPSLLSASYLLNNF</sequence>
<proteinExistence type="predicted"/>
<evidence type="ECO:0000313" key="2">
    <source>
        <dbReference type="Proteomes" id="UP000076532"/>
    </source>
</evidence>
<keyword evidence="2" id="KW-1185">Reference proteome</keyword>